<dbReference type="PROSITE" id="PS51257">
    <property type="entry name" value="PROKAR_LIPOPROTEIN"/>
    <property type="match status" value="1"/>
</dbReference>
<protein>
    <recommendedName>
        <fullName evidence="3">Lipoprotein</fullName>
    </recommendedName>
</protein>
<dbReference type="AlphaFoldDB" id="A0A848LMX8"/>
<evidence type="ECO:0000313" key="2">
    <source>
        <dbReference type="Proteomes" id="UP000518300"/>
    </source>
</evidence>
<gene>
    <name evidence="1" type="ORF">HG543_29720</name>
</gene>
<organism evidence="1 2">
    <name type="scientific">Pyxidicoccus fallax</name>
    <dbReference type="NCBI Taxonomy" id="394095"/>
    <lineage>
        <taxon>Bacteria</taxon>
        <taxon>Pseudomonadati</taxon>
        <taxon>Myxococcota</taxon>
        <taxon>Myxococcia</taxon>
        <taxon>Myxococcales</taxon>
        <taxon>Cystobacterineae</taxon>
        <taxon>Myxococcaceae</taxon>
        <taxon>Pyxidicoccus</taxon>
    </lineage>
</organism>
<comment type="caution">
    <text evidence="1">The sequence shown here is derived from an EMBL/GenBank/DDBJ whole genome shotgun (WGS) entry which is preliminary data.</text>
</comment>
<name>A0A848LMX8_9BACT</name>
<sequence length="83" mass="8853">MRLHVALGFLLFSGCATVPSVGREDGSGGTVSGEPHELAEPVRLETRSGTFLVHPNNVSDFQKLLAGEPTQQRYTAGTLWAAD</sequence>
<dbReference type="Proteomes" id="UP000518300">
    <property type="component" value="Unassembled WGS sequence"/>
</dbReference>
<accession>A0A848LMX8</accession>
<dbReference type="RefSeq" id="WP_169348269.1">
    <property type="nucleotide sequence ID" value="NZ_JABBJJ010000164.1"/>
</dbReference>
<proteinExistence type="predicted"/>
<dbReference type="EMBL" id="JABBJJ010000164">
    <property type="protein sequence ID" value="NMO19012.1"/>
    <property type="molecule type" value="Genomic_DNA"/>
</dbReference>
<reference evidence="1 2" key="1">
    <citation type="submission" date="2020-04" db="EMBL/GenBank/DDBJ databases">
        <title>Draft genome of Pyxidicoccus fallax type strain.</title>
        <authorList>
            <person name="Whitworth D.E."/>
        </authorList>
    </citation>
    <scope>NUCLEOTIDE SEQUENCE [LARGE SCALE GENOMIC DNA]</scope>
    <source>
        <strain evidence="1 2">DSM 14698</strain>
    </source>
</reference>
<evidence type="ECO:0008006" key="3">
    <source>
        <dbReference type="Google" id="ProtNLM"/>
    </source>
</evidence>
<keyword evidence="2" id="KW-1185">Reference proteome</keyword>
<evidence type="ECO:0000313" key="1">
    <source>
        <dbReference type="EMBL" id="NMO19012.1"/>
    </source>
</evidence>